<dbReference type="PANTHER" id="PTHR36845">
    <property type="entry name" value="HYDROLASE, PUTATIVE (AFU_ORTHOLOGUE AFUA_7G05090)-RELATED"/>
    <property type="match status" value="1"/>
</dbReference>
<dbReference type="EMBL" id="CP058561">
    <property type="protein sequence ID" value="QUH30177.1"/>
    <property type="molecule type" value="Genomic_DNA"/>
</dbReference>
<proteinExistence type="inferred from homology"/>
<dbReference type="Pfam" id="PF07470">
    <property type="entry name" value="Glyco_hydro_88"/>
    <property type="match status" value="1"/>
</dbReference>
<dbReference type="KEGG" id="vgu:HYG85_15130"/>
<dbReference type="GO" id="GO:0052757">
    <property type="term" value="F:chondroitin hydrolase activity"/>
    <property type="evidence" value="ECO:0007669"/>
    <property type="project" value="TreeGrafter"/>
</dbReference>
<dbReference type="Gene3D" id="1.50.10.10">
    <property type="match status" value="1"/>
</dbReference>
<gene>
    <name evidence="5" type="ORF">HYG85_15130</name>
</gene>
<dbReference type="InterPro" id="IPR052369">
    <property type="entry name" value="UG_Glycosaminoglycan_Hydrolase"/>
</dbReference>
<evidence type="ECO:0000256" key="2">
    <source>
        <dbReference type="ARBA" id="ARBA00038358"/>
    </source>
</evidence>
<feature type="binding site" evidence="4">
    <location>
        <position position="226"/>
    </location>
    <ligand>
        <name>substrate</name>
    </ligand>
</feature>
<reference evidence="5 6" key="1">
    <citation type="submission" date="2020-07" db="EMBL/GenBank/DDBJ databases">
        <title>Vallitalea guaymasensis genome.</title>
        <authorList>
            <person name="Postec A."/>
        </authorList>
    </citation>
    <scope>NUCLEOTIDE SEQUENCE [LARGE SCALE GENOMIC DNA]</scope>
    <source>
        <strain evidence="5 6">Ra1766G1</strain>
    </source>
</reference>
<protein>
    <submittedName>
        <fullName evidence="5">Glycoside hydrolase family 88 protein</fullName>
    </submittedName>
</protein>
<dbReference type="InterPro" id="IPR012341">
    <property type="entry name" value="6hp_glycosidase-like_sf"/>
</dbReference>
<feature type="active site" description="Nucleophile" evidence="3">
    <location>
        <position position="89"/>
    </location>
</feature>
<dbReference type="Proteomes" id="UP000677305">
    <property type="component" value="Chromosome"/>
</dbReference>
<feature type="binding site" evidence="4">
    <location>
        <position position="222"/>
    </location>
    <ligand>
        <name>substrate</name>
    </ligand>
</feature>
<name>A0A8J8MC48_9FIRM</name>
<evidence type="ECO:0000256" key="3">
    <source>
        <dbReference type="PIRSR" id="PIRSR610905-1"/>
    </source>
</evidence>
<dbReference type="SUPFAM" id="SSF48208">
    <property type="entry name" value="Six-hairpin glycosidases"/>
    <property type="match status" value="1"/>
</dbReference>
<dbReference type="RefSeq" id="WP_212690383.1">
    <property type="nucleotide sequence ID" value="NZ_CP058561.1"/>
</dbReference>
<feature type="active site" description="Proton donor" evidence="3">
    <location>
        <position position="150"/>
    </location>
</feature>
<dbReference type="AlphaFoldDB" id="A0A8J8MC48"/>
<evidence type="ECO:0000313" key="5">
    <source>
        <dbReference type="EMBL" id="QUH30177.1"/>
    </source>
</evidence>
<evidence type="ECO:0000256" key="1">
    <source>
        <dbReference type="ARBA" id="ARBA00022801"/>
    </source>
</evidence>
<feature type="binding site" evidence="4">
    <location>
        <position position="89"/>
    </location>
    <ligand>
        <name>substrate</name>
    </ligand>
</feature>
<keyword evidence="6" id="KW-1185">Reference proteome</keyword>
<dbReference type="GO" id="GO:0000272">
    <property type="term" value="P:polysaccharide catabolic process"/>
    <property type="evidence" value="ECO:0007669"/>
    <property type="project" value="TreeGrafter"/>
</dbReference>
<comment type="similarity">
    <text evidence="2">Belongs to the glycosyl hydrolase 88 family.</text>
</comment>
<dbReference type="InterPro" id="IPR010905">
    <property type="entry name" value="Glyco_hydro_88"/>
</dbReference>
<sequence length="369" mass="42299">MENWLEQAIKRALNKISNTSDRIRDTFPHVSHEGKYDATEPSWWTSGFWSGILWLAYNETKNEKFKTFAISCEEKLDEPLNNYFTLHHDVGFMWLPSAVARYKYDGNVKSLRRGLIAASHLAGRFNLNGNFIRAWNNNVQEDCTGWAIIDCLMNLPLLYWASEYEKDPRFKAIAIAHTDTVLKEFIREDGSVRHIVCFDPEKGNVVKVLGGQGYSPDSAWARGAAWCIYGMALAYKYVGDKKYLDAAKKVSNFFINNLREDYMAVWDFRASKETSYAMDSSAVACAASGILEIARFCEEDRDYYIEIALKMLKSLGDNYGSWEDEQEGLITLGTVHLPANKNINVPIIYGDYYYLEGLLKLEGKYDLIW</sequence>
<dbReference type="InterPro" id="IPR008928">
    <property type="entry name" value="6-hairpin_glycosidase_sf"/>
</dbReference>
<evidence type="ECO:0000313" key="6">
    <source>
        <dbReference type="Proteomes" id="UP000677305"/>
    </source>
</evidence>
<keyword evidence="1 5" id="KW-0378">Hydrolase</keyword>
<accession>A0A8J8MC48</accession>
<organism evidence="5 6">
    <name type="scientific">Vallitalea guaymasensis</name>
    <dbReference type="NCBI Taxonomy" id="1185412"/>
    <lineage>
        <taxon>Bacteria</taxon>
        <taxon>Bacillati</taxon>
        <taxon>Bacillota</taxon>
        <taxon>Clostridia</taxon>
        <taxon>Lachnospirales</taxon>
        <taxon>Vallitaleaceae</taxon>
        <taxon>Vallitalea</taxon>
    </lineage>
</organism>
<feature type="binding site" evidence="4">
    <location>
        <position position="150"/>
    </location>
    <ligand>
        <name>substrate</name>
    </ligand>
</feature>
<dbReference type="PANTHER" id="PTHR36845:SF1">
    <property type="entry name" value="HYDROLASE, PUTATIVE (AFU_ORTHOLOGUE AFUA_7G05090)-RELATED"/>
    <property type="match status" value="1"/>
</dbReference>
<evidence type="ECO:0000256" key="4">
    <source>
        <dbReference type="PIRSR" id="PIRSR610905-2"/>
    </source>
</evidence>